<dbReference type="KEGG" id="dai:Desaci_1705"/>
<evidence type="ECO:0000256" key="6">
    <source>
        <dbReference type="SAM" id="Phobius"/>
    </source>
</evidence>
<keyword evidence="3 6" id="KW-0812">Transmembrane</keyword>
<evidence type="ECO:0000256" key="2">
    <source>
        <dbReference type="ARBA" id="ARBA00007362"/>
    </source>
</evidence>
<dbReference type="PANTHER" id="PTHR32322:SF2">
    <property type="entry name" value="EAMA DOMAIN-CONTAINING PROTEIN"/>
    <property type="match status" value="1"/>
</dbReference>
<feature type="transmembrane region" description="Helical" evidence="6">
    <location>
        <begin position="67"/>
        <end position="88"/>
    </location>
</feature>
<dbReference type="AlphaFoldDB" id="I4D4H2"/>
<comment type="similarity">
    <text evidence="2">Belongs to the EamA transporter family.</text>
</comment>
<protein>
    <submittedName>
        <fullName evidence="8">Putative permease</fullName>
    </submittedName>
</protein>
<feature type="domain" description="EamA" evidence="7">
    <location>
        <begin position="152"/>
        <end position="287"/>
    </location>
</feature>
<keyword evidence="5 6" id="KW-0472">Membrane</keyword>
<evidence type="ECO:0000256" key="4">
    <source>
        <dbReference type="ARBA" id="ARBA00022989"/>
    </source>
</evidence>
<feature type="transmembrane region" description="Helical" evidence="6">
    <location>
        <begin position="125"/>
        <end position="142"/>
    </location>
</feature>
<evidence type="ECO:0000259" key="7">
    <source>
        <dbReference type="Pfam" id="PF00892"/>
    </source>
</evidence>
<name>I4D4H2_DESAJ</name>
<accession>I4D4H2</accession>
<dbReference type="EMBL" id="CP003639">
    <property type="protein sequence ID" value="AFM40696.1"/>
    <property type="molecule type" value="Genomic_DNA"/>
</dbReference>
<evidence type="ECO:0000256" key="5">
    <source>
        <dbReference type="ARBA" id="ARBA00023136"/>
    </source>
</evidence>
<feature type="transmembrane region" description="Helical" evidence="6">
    <location>
        <begin position="270"/>
        <end position="287"/>
    </location>
</feature>
<dbReference type="Proteomes" id="UP000002892">
    <property type="component" value="Chromosome"/>
</dbReference>
<dbReference type="GO" id="GO:0016020">
    <property type="term" value="C:membrane"/>
    <property type="evidence" value="ECO:0007669"/>
    <property type="project" value="UniProtKB-SubCell"/>
</dbReference>
<evidence type="ECO:0000256" key="3">
    <source>
        <dbReference type="ARBA" id="ARBA00022692"/>
    </source>
</evidence>
<dbReference type="Gene3D" id="1.10.3730.20">
    <property type="match status" value="1"/>
</dbReference>
<evidence type="ECO:0000313" key="8">
    <source>
        <dbReference type="EMBL" id="AFM40696.1"/>
    </source>
</evidence>
<feature type="transmembrane region" description="Helical" evidence="6">
    <location>
        <begin position="38"/>
        <end position="55"/>
    </location>
</feature>
<reference evidence="8 9" key="1">
    <citation type="journal article" date="2012" name="J. Bacteriol.">
        <title>Complete genome sequences of Desulfosporosinus orientis DSM765T, Desulfosporosinus youngiae DSM17734T, Desulfosporosinus meridiei DSM13257T, and Desulfosporosinus acidiphilus DSM22704T.</title>
        <authorList>
            <person name="Pester M."/>
            <person name="Brambilla E."/>
            <person name="Alazard D."/>
            <person name="Rattei T."/>
            <person name="Weinmaier T."/>
            <person name="Han J."/>
            <person name="Lucas S."/>
            <person name="Lapidus A."/>
            <person name="Cheng J.F."/>
            <person name="Goodwin L."/>
            <person name="Pitluck S."/>
            <person name="Peters L."/>
            <person name="Ovchinnikova G."/>
            <person name="Teshima H."/>
            <person name="Detter J.C."/>
            <person name="Han C.S."/>
            <person name="Tapia R."/>
            <person name="Land M.L."/>
            <person name="Hauser L."/>
            <person name="Kyrpides N.C."/>
            <person name="Ivanova N.N."/>
            <person name="Pagani I."/>
            <person name="Huntmann M."/>
            <person name="Wei C.L."/>
            <person name="Davenport K.W."/>
            <person name="Daligault H."/>
            <person name="Chain P.S."/>
            <person name="Chen A."/>
            <person name="Mavromatis K."/>
            <person name="Markowitz V."/>
            <person name="Szeto E."/>
            <person name="Mikhailova N."/>
            <person name="Pati A."/>
            <person name="Wagner M."/>
            <person name="Woyke T."/>
            <person name="Ollivier B."/>
            <person name="Klenk H.P."/>
            <person name="Spring S."/>
            <person name="Loy A."/>
        </authorList>
    </citation>
    <scope>NUCLEOTIDE SEQUENCE [LARGE SCALE GENOMIC DNA]</scope>
    <source>
        <strain evidence="9">DSM 22704 / JCM 16185 / SJ4</strain>
    </source>
</reference>
<dbReference type="HOGENOM" id="CLU_033863_4_1_9"/>
<dbReference type="OrthoDB" id="34284at2"/>
<feature type="transmembrane region" description="Helical" evidence="6">
    <location>
        <begin position="148"/>
        <end position="169"/>
    </location>
</feature>
<sequence length="290" mass="31547">MSNNKLGSLYLALAATIWGGMYVISKVVLSFISPLELVWLRYVIALVVLTAMSVLTHQSWHIRRRDIPLILAIGLTGYAISIWTQFLGTKLSTAQMGAVITSATPAFMVVFARFLLKEKITFRKWVSVILATIGVLCIVGIGDVNINYQLGGLILGIAALTWALMSVLIKRVPSDYSQLVVTTYAIFAATVIITPFAATQLNQSTIDVLTHPAIWEGILYLGVVSTALAFFLWNKGLQMVEAASGSLFFFFQPLSGTLLGWLFLGEQVGITFLIGSLLILGGVLLVVKES</sequence>
<feature type="transmembrane region" description="Helical" evidence="6">
    <location>
        <begin position="9"/>
        <end position="32"/>
    </location>
</feature>
<dbReference type="InterPro" id="IPR037185">
    <property type="entry name" value="EmrE-like"/>
</dbReference>
<evidence type="ECO:0000256" key="1">
    <source>
        <dbReference type="ARBA" id="ARBA00004141"/>
    </source>
</evidence>
<dbReference type="PANTHER" id="PTHR32322">
    <property type="entry name" value="INNER MEMBRANE TRANSPORTER"/>
    <property type="match status" value="1"/>
</dbReference>
<feature type="transmembrane region" description="Helical" evidence="6">
    <location>
        <begin position="94"/>
        <end position="116"/>
    </location>
</feature>
<dbReference type="eggNOG" id="COG0697">
    <property type="taxonomic scope" value="Bacteria"/>
</dbReference>
<organism evidence="8 9">
    <name type="scientific">Desulfosporosinus acidiphilus (strain DSM 22704 / JCM 16185 / SJ4)</name>
    <dbReference type="NCBI Taxonomy" id="646529"/>
    <lineage>
        <taxon>Bacteria</taxon>
        <taxon>Bacillati</taxon>
        <taxon>Bacillota</taxon>
        <taxon>Clostridia</taxon>
        <taxon>Eubacteriales</taxon>
        <taxon>Desulfitobacteriaceae</taxon>
        <taxon>Desulfosporosinus</taxon>
    </lineage>
</organism>
<keyword evidence="9" id="KW-1185">Reference proteome</keyword>
<feature type="transmembrane region" description="Helical" evidence="6">
    <location>
        <begin position="181"/>
        <end position="201"/>
    </location>
</feature>
<dbReference type="Pfam" id="PF00892">
    <property type="entry name" value="EamA"/>
    <property type="match status" value="2"/>
</dbReference>
<feature type="transmembrane region" description="Helical" evidence="6">
    <location>
        <begin position="213"/>
        <end position="233"/>
    </location>
</feature>
<comment type="subcellular location">
    <subcellularLocation>
        <location evidence="1">Membrane</location>
        <topology evidence="1">Multi-pass membrane protein</topology>
    </subcellularLocation>
</comment>
<proteinExistence type="inferred from homology"/>
<dbReference type="InterPro" id="IPR050638">
    <property type="entry name" value="AA-Vitamin_Transporters"/>
</dbReference>
<feature type="domain" description="EamA" evidence="7">
    <location>
        <begin position="6"/>
        <end position="139"/>
    </location>
</feature>
<keyword evidence="4 6" id="KW-1133">Transmembrane helix</keyword>
<dbReference type="SUPFAM" id="SSF103481">
    <property type="entry name" value="Multidrug resistance efflux transporter EmrE"/>
    <property type="match status" value="2"/>
</dbReference>
<feature type="transmembrane region" description="Helical" evidence="6">
    <location>
        <begin position="245"/>
        <end position="264"/>
    </location>
</feature>
<gene>
    <name evidence="8" type="ordered locus">Desaci_1705</name>
</gene>
<dbReference type="RefSeq" id="WP_014826702.1">
    <property type="nucleotide sequence ID" value="NC_018068.1"/>
</dbReference>
<evidence type="ECO:0000313" key="9">
    <source>
        <dbReference type="Proteomes" id="UP000002892"/>
    </source>
</evidence>
<dbReference type="InterPro" id="IPR000620">
    <property type="entry name" value="EamA_dom"/>
</dbReference>